<keyword evidence="7" id="KW-0472">Membrane</keyword>
<evidence type="ECO:0000259" key="8">
    <source>
        <dbReference type="SMART" id="SM00849"/>
    </source>
</evidence>
<evidence type="ECO:0000256" key="7">
    <source>
        <dbReference type="SAM" id="Phobius"/>
    </source>
</evidence>
<sequence>MSSYRVIVCRDGFSTKTDNNLFFAACTITLICGQFNILFDPGSPWDGKLIKSILAEHNLNNEDINYIICSHGHVDHVGNLHDFPNATIIVGTDILKNGMLREAQISAGDPFLIDNNVRVIFTPGHSQHDISLIVENVPKLGTVVVSGDIFENQHDRKDERLWRDVSIRPDLQEKSRSLILSLADYIVPGHGSMFKV</sequence>
<evidence type="ECO:0000313" key="10">
    <source>
        <dbReference type="Proteomes" id="UP000321570"/>
    </source>
</evidence>
<dbReference type="Gene3D" id="3.60.15.10">
    <property type="entry name" value="Ribonuclease Z/Hydroxyacylglutathione hydrolase-like"/>
    <property type="match status" value="1"/>
</dbReference>
<reference evidence="9 10" key="1">
    <citation type="submission" date="2019-07" db="EMBL/GenBank/DDBJ databases">
        <authorList>
            <person name="Jastrzebski P J."/>
            <person name="Paukszto L."/>
            <person name="Jastrzebski P J."/>
        </authorList>
    </citation>
    <scope>NUCLEOTIDE SEQUENCE [LARGE SCALE GENOMIC DNA]</scope>
    <source>
        <strain evidence="9 10">WMS-il1</strain>
    </source>
</reference>
<comment type="catalytic activity">
    <reaction evidence="5">
        <text>a ribonucleotidyl-ribonucleotide-RNA + H2O = a 3'-end ribonucleotide-RNA + a 5'-end 5'-phospho-ribonucleoside-RNA + H(+)</text>
        <dbReference type="Rhea" id="RHEA:68096"/>
        <dbReference type="Rhea" id="RHEA-COMP:15179"/>
        <dbReference type="Rhea" id="RHEA-COMP:17355"/>
        <dbReference type="Rhea" id="RHEA-COMP:17428"/>
        <dbReference type="ChEBI" id="CHEBI:15377"/>
        <dbReference type="ChEBI" id="CHEBI:15378"/>
        <dbReference type="ChEBI" id="CHEBI:74896"/>
        <dbReference type="ChEBI" id="CHEBI:138282"/>
        <dbReference type="ChEBI" id="CHEBI:173118"/>
    </reaction>
    <physiologicalReaction direction="left-to-right" evidence="5">
        <dbReference type="Rhea" id="RHEA:68097"/>
    </physiologicalReaction>
</comment>
<dbReference type="CDD" id="cd07711">
    <property type="entry name" value="MBLAC1-like_MBL-fold"/>
    <property type="match status" value="1"/>
</dbReference>
<dbReference type="GO" id="GO:0005829">
    <property type="term" value="C:cytosol"/>
    <property type="evidence" value="ECO:0007669"/>
    <property type="project" value="UniProtKB-SubCell"/>
</dbReference>
<dbReference type="Proteomes" id="UP000321570">
    <property type="component" value="Unassembled WGS sequence"/>
</dbReference>
<dbReference type="PANTHER" id="PTHR23200:SF48">
    <property type="entry name" value="METALLO-BETA-LACTAMASE DOMAIN-CONTAINING PROTEIN 1"/>
    <property type="match status" value="1"/>
</dbReference>
<evidence type="ECO:0000256" key="4">
    <source>
        <dbReference type="ARBA" id="ARBA00032988"/>
    </source>
</evidence>
<feature type="transmembrane region" description="Helical" evidence="7">
    <location>
        <begin position="20"/>
        <end position="39"/>
    </location>
</feature>
<keyword evidence="10" id="KW-1185">Reference proteome</keyword>
<dbReference type="SUPFAM" id="SSF56281">
    <property type="entry name" value="Metallo-hydrolase/oxidoreductase"/>
    <property type="match status" value="1"/>
</dbReference>
<dbReference type="Pfam" id="PF00753">
    <property type="entry name" value="Lactamase_B"/>
    <property type="match status" value="1"/>
</dbReference>
<dbReference type="AlphaFoldDB" id="A0A564YBA5"/>
<dbReference type="InterPro" id="IPR036866">
    <property type="entry name" value="RibonucZ/Hydroxyglut_hydro"/>
</dbReference>
<comment type="function">
    <text evidence="6">Endoribonuclease that catalyzes the hydrolysis of histone-coding pre-mRNA 3'-end. Involved in histone pre-mRNA processing during the S-phase of the cell cycle, which is required for entering/progressing through S-phase. Cleaves histone pre-mRNA at a major and a minor cleavage site after the 5'-ACCCA-3' and the 5'-ACCCACA-3' sequence, respectively, and located downstream of the stem-loop. May require the presence of the HDE element located at the histone pre-RNA 3'-end to avoid non-specific cleavage.</text>
</comment>
<evidence type="ECO:0000313" key="9">
    <source>
        <dbReference type="EMBL" id="VUZ43853.1"/>
    </source>
</evidence>
<dbReference type="InterPro" id="IPR039344">
    <property type="entry name" value="MBLAC1"/>
</dbReference>
<evidence type="ECO:0000256" key="1">
    <source>
        <dbReference type="ARBA" id="ARBA00004514"/>
    </source>
</evidence>
<dbReference type="InterPro" id="IPR001279">
    <property type="entry name" value="Metallo-B-lactamas"/>
</dbReference>
<keyword evidence="7" id="KW-1133">Transmembrane helix</keyword>
<comment type="subcellular location">
    <subcellularLocation>
        <location evidence="1">Cytoplasm</location>
        <location evidence="1">Cytosol</location>
    </subcellularLocation>
</comment>
<dbReference type="PANTHER" id="PTHR23200">
    <property type="entry name" value="METALLO-BETA-LACTAMASE DOMAIN-CONTAINING PROTEIN 1"/>
    <property type="match status" value="1"/>
</dbReference>
<keyword evidence="7" id="KW-0812">Transmembrane</keyword>
<comment type="subunit">
    <text evidence="2">Homodimer.</text>
</comment>
<evidence type="ECO:0000256" key="5">
    <source>
        <dbReference type="ARBA" id="ARBA00044690"/>
    </source>
</evidence>
<evidence type="ECO:0000256" key="6">
    <source>
        <dbReference type="ARBA" id="ARBA00045869"/>
    </source>
</evidence>
<evidence type="ECO:0000256" key="2">
    <source>
        <dbReference type="ARBA" id="ARBA00011738"/>
    </source>
</evidence>
<organism evidence="9 10">
    <name type="scientific">Hymenolepis diminuta</name>
    <name type="common">Rat tapeworm</name>
    <dbReference type="NCBI Taxonomy" id="6216"/>
    <lineage>
        <taxon>Eukaryota</taxon>
        <taxon>Metazoa</taxon>
        <taxon>Spiralia</taxon>
        <taxon>Lophotrochozoa</taxon>
        <taxon>Platyhelminthes</taxon>
        <taxon>Cestoda</taxon>
        <taxon>Eucestoda</taxon>
        <taxon>Cyclophyllidea</taxon>
        <taxon>Hymenolepididae</taxon>
        <taxon>Hymenolepis</taxon>
    </lineage>
</organism>
<evidence type="ECO:0000256" key="3">
    <source>
        <dbReference type="ARBA" id="ARBA00014856"/>
    </source>
</evidence>
<protein>
    <recommendedName>
        <fullName evidence="3">Metallo-beta-lactamase domain-containing protein 1</fullName>
    </recommendedName>
    <alternativeName>
        <fullName evidence="4">Endoribonuclease MBLAC1</fullName>
    </alternativeName>
</protein>
<feature type="domain" description="Metallo-beta-lactamase" evidence="8">
    <location>
        <begin position="25"/>
        <end position="190"/>
    </location>
</feature>
<accession>A0A564YBA5</accession>
<dbReference type="SMART" id="SM00849">
    <property type="entry name" value="Lactamase_B"/>
    <property type="match status" value="1"/>
</dbReference>
<name>A0A564YBA5_HYMDI</name>
<dbReference type="EMBL" id="CABIJS010000122">
    <property type="protein sequence ID" value="VUZ43853.1"/>
    <property type="molecule type" value="Genomic_DNA"/>
</dbReference>
<gene>
    <name evidence="9" type="ORF">WMSIL1_LOCUS4315</name>
</gene>
<proteinExistence type="predicted"/>